<dbReference type="Proteomes" id="UP000255326">
    <property type="component" value="Unassembled WGS sequence"/>
</dbReference>
<dbReference type="Pfam" id="PF13031">
    <property type="entry name" value="DUF3892"/>
    <property type="match status" value="1"/>
</dbReference>
<dbReference type="RefSeq" id="WP_245948432.1">
    <property type="nucleotide sequence ID" value="NZ_QQAY01000004.1"/>
</dbReference>
<organism evidence="1 2">
    <name type="scientific">Falsibacillus pallidus</name>
    <dbReference type="NCBI Taxonomy" id="493781"/>
    <lineage>
        <taxon>Bacteria</taxon>
        <taxon>Bacillati</taxon>
        <taxon>Bacillota</taxon>
        <taxon>Bacilli</taxon>
        <taxon>Bacillales</taxon>
        <taxon>Bacillaceae</taxon>
        <taxon>Falsibacillus</taxon>
    </lineage>
</organism>
<accession>A0A370GIM3</accession>
<protein>
    <submittedName>
        <fullName evidence="1">Uncharacterized protein DUF3892</fullName>
    </submittedName>
</protein>
<dbReference type="InterPro" id="IPR024997">
    <property type="entry name" value="DUF3892"/>
</dbReference>
<name>A0A370GIM3_9BACI</name>
<dbReference type="AlphaFoldDB" id="A0A370GIM3"/>
<gene>
    <name evidence="1" type="ORF">DFR59_104110</name>
</gene>
<sequence>MESIVKVQRNHNGKIISFETNTGRIISYQKALAEAEDGIISNVEIQGDSDGFSFLSHTDSEDPGFNLFPPIY</sequence>
<evidence type="ECO:0000313" key="1">
    <source>
        <dbReference type="EMBL" id="RDI43059.1"/>
    </source>
</evidence>
<evidence type="ECO:0000313" key="2">
    <source>
        <dbReference type="Proteomes" id="UP000255326"/>
    </source>
</evidence>
<comment type="caution">
    <text evidence="1">The sequence shown here is derived from an EMBL/GenBank/DDBJ whole genome shotgun (WGS) entry which is preliminary data.</text>
</comment>
<reference evidence="1 2" key="1">
    <citation type="submission" date="2018-07" db="EMBL/GenBank/DDBJ databases">
        <title>Genomic Encyclopedia of Type Strains, Phase IV (KMG-IV): sequencing the most valuable type-strain genomes for metagenomic binning, comparative biology and taxonomic classification.</title>
        <authorList>
            <person name="Goeker M."/>
        </authorList>
    </citation>
    <scope>NUCLEOTIDE SEQUENCE [LARGE SCALE GENOMIC DNA]</scope>
    <source>
        <strain evidence="1 2">DSM 25281</strain>
    </source>
</reference>
<dbReference type="EMBL" id="QQAY01000004">
    <property type="protein sequence ID" value="RDI43059.1"/>
    <property type="molecule type" value="Genomic_DNA"/>
</dbReference>
<proteinExistence type="predicted"/>
<keyword evidence="2" id="KW-1185">Reference proteome</keyword>